<proteinExistence type="predicted"/>
<evidence type="ECO:0000313" key="1">
    <source>
        <dbReference type="EMBL" id="ALH06878.1"/>
    </source>
</evidence>
<organism evidence="1 2">
    <name type="scientific">Port-miou virus</name>
    <dbReference type="NCBI Taxonomy" id="1733873"/>
    <lineage>
        <taxon>Viruses</taxon>
        <taxon>Varidnaviria</taxon>
        <taxon>Bamfordvirae</taxon>
        <taxon>Nucleocytoviricota</taxon>
        <taxon>Megaviricetes</taxon>
        <taxon>Pimascovirales</taxon>
        <taxon>Pimascovirales incertae sedis</taxon>
        <taxon>Marseilleviridae</taxon>
        <taxon>Losannavirus</taxon>
        <taxon>Losannavirus lausannense</taxon>
        <taxon>Lausannevirus</taxon>
    </lineage>
</organism>
<gene>
    <name evidence="1" type="ORF">PMV_180</name>
</gene>
<dbReference type="EMBL" id="KT428292">
    <property type="protein sequence ID" value="ALH06878.1"/>
    <property type="molecule type" value="Genomic_DNA"/>
</dbReference>
<sequence length="89" mass="10266">MSKVLKLEPAPKSEEGFPFAFESPQYPGMKWFCSRDEENKITSVTLLPDKTKQIAYLESIEQARHIRRELKKVGWIAIQPNISITLSDE</sequence>
<accession>A0A0N9PUG0</accession>
<reference evidence="1" key="1">
    <citation type="journal article" date="2015" name="Genome Announc.">
        <title>Complete Genome Sequence of a New Member of the Marseilleviridae Recovered from the Brackish Submarine Spring in the Cassis Port-Miou Calanque, France.</title>
        <authorList>
            <person name="Doutre G."/>
            <person name="Arfib B."/>
            <person name="Rochette P."/>
            <person name="Claverie J.M."/>
            <person name="Bonin P."/>
            <person name="Abergel C."/>
        </authorList>
    </citation>
    <scope>NUCLEOTIDE SEQUENCE [LARGE SCALE GENOMIC DNA]</scope>
    <source>
        <strain evidence="1">1</strain>
    </source>
</reference>
<name>A0A0N9PUG0_9VIRU</name>
<evidence type="ECO:0000313" key="2">
    <source>
        <dbReference type="Proteomes" id="UP000319438"/>
    </source>
</evidence>
<protein>
    <submittedName>
        <fullName evidence="1">Uncharacterized protein</fullName>
    </submittedName>
</protein>
<dbReference type="Proteomes" id="UP000319438">
    <property type="component" value="Segment"/>
</dbReference>